<proteinExistence type="predicted"/>
<name>A0A654LXY9_9ARCH</name>
<dbReference type="EMBL" id="CP012850">
    <property type="protein sequence ID" value="ALI35877.1"/>
    <property type="molecule type" value="Genomic_DNA"/>
</dbReference>
<dbReference type="SUPFAM" id="SSF55797">
    <property type="entry name" value="PR-1-like"/>
    <property type="match status" value="1"/>
</dbReference>
<dbReference type="Proteomes" id="UP000058925">
    <property type="component" value="Chromosome"/>
</dbReference>
<dbReference type="InterPro" id="IPR035940">
    <property type="entry name" value="CAP_sf"/>
</dbReference>
<evidence type="ECO:0000313" key="3">
    <source>
        <dbReference type="Proteomes" id="UP000058925"/>
    </source>
</evidence>
<dbReference type="PRINTS" id="PR00837">
    <property type="entry name" value="V5TPXLIKE"/>
</dbReference>
<dbReference type="InterPro" id="IPR001283">
    <property type="entry name" value="CRISP-related"/>
</dbReference>
<dbReference type="InterPro" id="IPR014044">
    <property type="entry name" value="CAP_dom"/>
</dbReference>
<feature type="domain" description="SCP" evidence="1">
    <location>
        <begin position="34"/>
        <end position="169"/>
    </location>
</feature>
<protein>
    <submittedName>
        <fullName evidence="2">Cysteine-rich secretory protein family protein</fullName>
    </submittedName>
</protein>
<dbReference type="PROSITE" id="PS01010">
    <property type="entry name" value="CRISP_2"/>
    <property type="match status" value="1"/>
</dbReference>
<dbReference type="GO" id="GO:0005576">
    <property type="term" value="C:extracellular region"/>
    <property type="evidence" value="ECO:0007669"/>
    <property type="project" value="InterPro"/>
</dbReference>
<evidence type="ECO:0000313" key="2">
    <source>
        <dbReference type="EMBL" id="ALI35877.1"/>
    </source>
</evidence>
<keyword evidence="3" id="KW-1185">Reference proteome</keyword>
<dbReference type="AlphaFoldDB" id="A0A654LXY9"/>
<accession>A0A654LXY9</accession>
<dbReference type="Pfam" id="PF00188">
    <property type="entry name" value="CAP"/>
    <property type="match status" value="1"/>
</dbReference>
<reference evidence="3" key="1">
    <citation type="submission" date="2015-10" db="EMBL/GenBank/DDBJ databases">
        <title>Niche specialization of a soil ammonia-oxidizing archaeon, Candidatus Nitrosocosmicus oleophilus.</title>
        <authorList>
            <person name="Jung M.-Y."/>
            <person name="Rhee S.-K."/>
        </authorList>
    </citation>
    <scope>NUCLEOTIDE SEQUENCE [LARGE SCALE GENOMIC DNA]</scope>
    <source>
        <strain evidence="3">MY3</strain>
    </source>
</reference>
<dbReference type="Gene3D" id="3.40.33.10">
    <property type="entry name" value="CAP"/>
    <property type="match status" value="1"/>
</dbReference>
<dbReference type="InterPro" id="IPR018244">
    <property type="entry name" value="Allrgn_V5/Tpx1_CS"/>
</dbReference>
<dbReference type="SMART" id="SM00198">
    <property type="entry name" value="SCP"/>
    <property type="match status" value="1"/>
</dbReference>
<dbReference type="RefSeq" id="WP_320410460.1">
    <property type="nucleotide sequence ID" value="NZ_CP012850.1"/>
</dbReference>
<gene>
    <name evidence="2" type="ORF">NMY3_01674</name>
</gene>
<organism evidence="2 3">
    <name type="scientific">Candidatus Nitrosocosmicus oleophilus</name>
    <dbReference type="NCBI Taxonomy" id="1353260"/>
    <lineage>
        <taxon>Archaea</taxon>
        <taxon>Nitrososphaerota</taxon>
        <taxon>Nitrososphaeria</taxon>
        <taxon>Nitrososphaerales</taxon>
        <taxon>Nitrososphaeraceae</taxon>
        <taxon>Candidatus Nitrosocosmicus</taxon>
    </lineage>
</organism>
<dbReference type="GeneID" id="60421692"/>
<evidence type="ECO:0000259" key="1">
    <source>
        <dbReference type="SMART" id="SM00198"/>
    </source>
</evidence>
<sequence>MYNKVSVKITMILIMTATLAVPSAVLQLSYAQGDLQNTILNTHNQERAAVGVAPLTWSDSIAASAQNWADNLLSTGSLVHSTGTGFGENLASGGGPDYATVDVLQQSWVDEKNSYVPGTPGNSHYTQMVDQRSTEVGCALASGPGGEYAQYGGTNVLVCQYSPPGNFNGQPPF</sequence>
<dbReference type="PANTHER" id="PTHR10334">
    <property type="entry name" value="CYSTEINE-RICH SECRETORY PROTEIN-RELATED"/>
    <property type="match status" value="1"/>
</dbReference>
<dbReference type="KEGG" id="taa:NMY3_01674"/>